<keyword evidence="3" id="KW-0547">Nucleotide-binding</keyword>
<dbReference type="GO" id="GO:0005524">
    <property type="term" value="F:ATP binding"/>
    <property type="evidence" value="ECO:0007669"/>
    <property type="project" value="UniProtKB-KW"/>
</dbReference>
<evidence type="ECO:0000313" key="6">
    <source>
        <dbReference type="EMBL" id="HIV23613.1"/>
    </source>
</evidence>
<dbReference type="AlphaFoldDB" id="A0A9D1NYY4"/>
<keyword evidence="1" id="KW-0813">Transport</keyword>
<dbReference type="PROSITE" id="PS00211">
    <property type="entry name" value="ABC_TRANSPORTER_1"/>
    <property type="match status" value="1"/>
</dbReference>
<evidence type="ECO:0000256" key="4">
    <source>
        <dbReference type="ARBA" id="ARBA00022840"/>
    </source>
</evidence>
<keyword evidence="2" id="KW-0677">Repeat</keyword>
<dbReference type="Pfam" id="PF00005">
    <property type="entry name" value="ABC_tran"/>
    <property type="match status" value="2"/>
</dbReference>
<reference evidence="6" key="2">
    <citation type="journal article" date="2021" name="PeerJ">
        <title>Extensive microbial diversity within the chicken gut microbiome revealed by metagenomics and culture.</title>
        <authorList>
            <person name="Gilroy R."/>
            <person name="Ravi A."/>
            <person name="Getino M."/>
            <person name="Pursley I."/>
            <person name="Horton D.L."/>
            <person name="Alikhan N.F."/>
            <person name="Baker D."/>
            <person name="Gharbi K."/>
            <person name="Hall N."/>
            <person name="Watson M."/>
            <person name="Adriaenssens E.M."/>
            <person name="Foster-Nyarko E."/>
            <person name="Jarju S."/>
            <person name="Secka A."/>
            <person name="Antonio M."/>
            <person name="Oren A."/>
            <person name="Chaudhuri R.R."/>
            <person name="La Ragione R."/>
            <person name="Hildebrand F."/>
            <person name="Pallen M.J."/>
        </authorList>
    </citation>
    <scope>NUCLEOTIDE SEQUENCE</scope>
    <source>
        <strain evidence="6">ChiBcec6-7307</strain>
    </source>
</reference>
<evidence type="ECO:0000256" key="1">
    <source>
        <dbReference type="ARBA" id="ARBA00022448"/>
    </source>
</evidence>
<dbReference type="CDD" id="cd03215">
    <property type="entry name" value="ABC_Carb_Monos_II"/>
    <property type="match status" value="1"/>
</dbReference>
<dbReference type="GO" id="GO:0016887">
    <property type="term" value="F:ATP hydrolysis activity"/>
    <property type="evidence" value="ECO:0007669"/>
    <property type="project" value="InterPro"/>
</dbReference>
<sequence>MEKEKITLGTKNVSIEFPGVKALSNVDFEIQTGMIHAVMGANGAGKSTLMKVLSGANPGYTGDVLYNGQPVEIRTPVAAKKLGIQIVYQEVDTALIPNLTVAENVMFNDTVMNMKGKLFMNYGKLRNEAKEVLKQLNVDIDVKRICSSLSLAQKQMVLIARAIQNTCNFLILDEPTAPLSDTETEELFRVVNHLRDTQNMAIIFITHRIHEVLRICDSYTVMRGGQIVDTTPITPQTTSKEIVDKMLGRSFEENFPKEVCEIGEKSFVVEHLTEREGRVKDVSLYVRRGEIVGLAGLVGGGKTELCKTIFGAYKKSSGKITLNGKELVIKKPADAVKNRIALVPEERRKEGVLVGETVSFNLAAASLSRFCNLIFVNTRSADKNAQKFVESLSIKTPSIRQKVAYLSGGNQQKVAVGKWLAADCDVYIFDEPTKGVDVGAKQEIFHLINEIAKAGNCVIYATCENSELLSITDRMYVMFDGKVMAELETAKTNETEIMHYATGASQVGSQA</sequence>
<reference evidence="6" key="1">
    <citation type="submission" date="2020-10" db="EMBL/GenBank/DDBJ databases">
        <authorList>
            <person name="Gilroy R."/>
        </authorList>
    </citation>
    <scope>NUCLEOTIDE SEQUENCE</scope>
    <source>
        <strain evidence="6">ChiBcec6-7307</strain>
    </source>
</reference>
<evidence type="ECO:0000259" key="5">
    <source>
        <dbReference type="PROSITE" id="PS50893"/>
    </source>
</evidence>
<evidence type="ECO:0000313" key="7">
    <source>
        <dbReference type="Proteomes" id="UP000886889"/>
    </source>
</evidence>
<dbReference type="PANTHER" id="PTHR43790">
    <property type="entry name" value="CARBOHYDRATE TRANSPORT ATP-BINDING PROTEIN MG119-RELATED"/>
    <property type="match status" value="1"/>
</dbReference>
<dbReference type="InterPro" id="IPR003439">
    <property type="entry name" value="ABC_transporter-like_ATP-bd"/>
</dbReference>
<feature type="domain" description="ABC transporter" evidence="5">
    <location>
        <begin position="262"/>
        <end position="505"/>
    </location>
</feature>
<comment type="caution">
    <text evidence="6">The sequence shown here is derived from an EMBL/GenBank/DDBJ whole genome shotgun (WGS) entry which is preliminary data.</text>
</comment>
<feature type="domain" description="ABC transporter" evidence="5">
    <location>
        <begin position="8"/>
        <end position="249"/>
    </location>
</feature>
<evidence type="ECO:0000256" key="2">
    <source>
        <dbReference type="ARBA" id="ARBA00022737"/>
    </source>
</evidence>
<protein>
    <submittedName>
        <fullName evidence="6">Sugar ABC transporter ATP-binding protein</fullName>
    </submittedName>
</protein>
<dbReference type="InterPro" id="IPR017871">
    <property type="entry name" value="ABC_transporter-like_CS"/>
</dbReference>
<dbReference type="Gene3D" id="3.40.50.300">
    <property type="entry name" value="P-loop containing nucleotide triphosphate hydrolases"/>
    <property type="match status" value="2"/>
</dbReference>
<dbReference type="SUPFAM" id="SSF52540">
    <property type="entry name" value="P-loop containing nucleoside triphosphate hydrolases"/>
    <property type="match status" value="2"/>
</dbReference>
<proteinExistence type="predicted"/>
<keyword evidence="4 6" id="KW-0067">ATP-binding</keyword>
<dbReference type="EMBL" id="DVOS01000057">
    <property type="protein sequence ID" value="HIV23613.1"/>
    <property type="molecule type" value="Genomic_DNA"/>
</dbReference>
<dbReference type="PROSITE" id="PS50893">
    <property type="entry name" value="ABC_TRANSPORTER_2"/>
    <property type="match status" value="2"/>
</dbReference>
<dbReference type="CDD" id="cd03216">
    <property type="entry name" value="ABC_Carb_Monos_I"/>
    <property type="match status" value="1"/>
</dbReference>
<dbReference type="Proteomes" id="UP000886889">
    <property type="component" value="Unassembled WGS sequence"/>
</dbReference>
<dbReference type="InterPro" id="IPR027417">
    <property type="entry name" value="P-loop_NTPase"/>
</dbReference>
<gene>
    <name evidence="6" type="ORF">IAC80_06705</name>
</gene>
<evidence type="ECO:0000256" key="3">
    <source>
        <dbReference type="ARBA" id="ARBA00022741"/>
    </source>
</evidence>
<dbReference type="SMART" id="SM00382">
    <property type="entry name" value="AAA"/>
    <property type="match status" value="2"/>
</dbReference>
<dbReference type="InterPro" id="IPR003593">
    <property type="entry name" value="AAA+_ATPase"/>
</dbReference>
<name>A0A9D1NYY4_9FIRM</name>
<dbReference type="PANTHER" id="PTHR43790:SF9">
    <property type="entry name" value="GALACTOFURANOSE TRANSPORTER ATP-BINDING PROTEIN YTFR"/>
    <property type="match status" value="1"/>
</dbReference>
<accession>A0A9D1NYY4</accession>
<dbReference type="InterPro" id="IPR050107">
    <property type="entry name" value="ABC_carbohydrate_import_ATPase"/>
</dbReference>
<organism evidence="6 7">
    <name type="scientific">Candidatus Merdiplasma excrementigallinarum</name>
    <dbReference type="NCBI Taxonomy" id="2840864"/>
    <lineage>
        <taxon>Bacteria</taxon>
        <taxon>Bacillati</taxon>
        <taxon>Bacillota</taxon>
        <taxon>Clostridia</taxon>
        <taxon>Lachnospirales</taxon>
        <taxon>Lachnospiraceae</taxon>
        <taxon>Lachnospiraceae incertae sedis</taxon>
        <taxon>Candidatus Merdiplasma</taxon>
    </lineage>
</organism>